<proteinExistence type="predicted"/>
<evidence type="ECO:0000313" key="2">
    <source>
        <dbReference type="Proteomes" id="UP000287651"/>
    </source>
</evidence>
<protein>
    <submittedName>
        <fullName evidence="1">Uncharacterized protein</fullName>
    </submittedName>
</protein>
<gene>
    <name evidence="1" type="ORF">B296_00002038</name>
</gene>
<accession>A0A427BBY6</accession>
<sequence length="132" mass="14213">MRSTLCDDDATSTHRLRQDGEVSEAEHLQVLPRRRRLASACLALSSSACAVDPPSVRMVERVCESSVPTMPSCVCVSSGVLVRRTVECEFAGTSPTPSMLCHILHLASTCSIGWSSRSVQTIFSACVREASV</sequence>
<name>A0A427BBY6_ENSVE</name>
<dbReference type="EMBL" id="AMZH03000022">
    <property type="protein sequence ID" value="RRT86040.1"/>
    <property type="molecule type" value="Genomic_DNA"/>
</dbReference>
<dbReference type="AlphaFoldDB" id="A0A427BBY6"/>
<organism evidence="1 2">
    <name type="scientific">Ensete ventricosum</name>
    <name type="common">Abyssinian banana</name>
    <name type="synonym">Musa ensete</name>
    <dbReference type="NCBI Taxonomy" id="4639"/>
    <lineage>
        <taxon>Eukaryota</taxon>
        <taxon>Viridiplantae</taxon>
        <taxon>Streptophyta</taxon>
        <taxon>Embryophyta</taxon>
        <taxon>Tracheophyta</taxon>
        <taxon>Spermatophyta</taxon>
        <taxon>Magnoliopsida</taxon>
        <taxon>Liliopsida</taxon>
        <taxon>Zingiberales</taxon>
        <taxon>Musaceae</taxon>
        <taxon>Ensete</taxon>
    </lineage>
</organism>
<comment type="caution">
    <text evidence="1">The sequence shown here is derived from an EMBL/GenBank/DDBJ whole genome shotgun (WGS) entry which is preliminary data.</text>
</comment>
<dbReference type="Proteomes" id="UP000287651">
    <property type="component" value="Unassembled WGS sequence"/>
</dbReference>
<reference evidence="1 2" key="1">
    <citation type="journal article" date="2014" name="Agronomy (Basel)">
        <title>A Draft Genome Sequence for Ensete ventricosum, the Drought-Tolerant Tree Against Hunger.</title>
        <authorList>
            <person name="Harrison J."/>
            <person name="Moore K.A."/>
            <person name="Paszkiewicz K."/>
            <person name="Jones T."/>
            <person name="Grant M."/>
            <person name="Ambacheew D."/>
            <person name="Muzemil S."/>
            <person name="Studholme D.J."/>
        </authorList>
    </citation>
    <scope>NUCLEOTIDE SEQUENCE [LARGE SCALE GENOMIC DNA]</scope>
</reference>
<evidence type="ECO:0000313" key="1">
    <source>
        <dbReference type="EMBL" id="RRT86040.1"/>
    </source>
</evidence>